<dbReference type="CDD" id="cd00067">
    <property type="entry name" value="GAL4"/>
    <property type="match status" value="1"/>
</dbReference>
<dbReference type="InterPro" id="IPR056751">
    <property type="entry name" value="PAS_13"/>
</dbReference>
<organism evidence="12 13">
    <name type="scientific">Recurvomyces mirabilis</name>
    <dbReference type="NCBI Taxonomy" id="574656"/>
    <lineage>
        <taxon>Eukaryota</taxon>
        <taxon>Fungi</taxon>
        <taxon>Dikarya</taxon>
        <taxon>Ascomycota</taxon>
        <taxon>Pezizomycotina</taxon>
        <taxon>Dothideomycetes</taxon>
        <taxon>Dothideomycetidae</taxon>
        <taxon>Mycosphaerellales</taxon>
        <taxon>Teratosphaeriaceae</taxon>
        <taxon>Recurvomyces</taxon>
    </lineage>
</organism>
<feature type="compositionally biased region" description="Polar residues" evidence="10">
    <location>
        <begin position="344"/>
        <end position="370"/>
    </location>
</feature>
<comment type="subcellular location">
    <subcellularLocation>
        <location evidence="1">Nucleus</location>
    </subcellularLocation>
</comment>
<evidence type="ECO:0000256" key="2">
    <source>
        <dbReference type="ARBA" id="ARBA00010855"/>
    </source>
</evidence>
<dbReference type="GO" id="GO:0000981">
    <property type="term" value="F:DNA-binding transcription factor activity, RNA polymerase II-specific"/>
    <property type="evidence" value="ECO:0007669"/>
    <property type="project" value="InterPro"/>
</dbReference>
<evidence type="ECO:0000313" key="13">
    <source>
        <dbReference type="Proteomes" id="UP001274830"/>
    </source>
</evidence>
<comment type="similarity">
    <text evidence="2">Belongs to the ERT1/acuK family.</text>
</comment>
<dbReference type="Proteomes" id="UP001274830">
    <property type="component" value="Unassembled WGS sequence"/>
</dbReference>
<dbReference type="GO" id="GO:0009267">
    <property type="term" value="P:cellular response to starvation"/>
    <property type="evidence" value="ECO:0007669"/>
    <property type="project" value="TreeGrafter"/>
</dbReference>
<keyword evidence="13" id="KW-1185">Reference proteome</keyword>
<keyword evidence="3" id="KW-0312">Gluconeogenesis</keyword>
<feature type="compositionally biased region" description="Basic and acidic residues" evidence="10">
    <location>
        <begin position="27"/>
        <end position="42"/>
    </location>
</feature>
<accession>A0AAE0WUY1</accession>
<protein>
    <submittedName>
        <fullName evidence="12">Transcriptional regulator of nonfermentable carbon utilization</fullName>
    </submittedName>
</protein>
<feature type="region of interest" description="Disordered" evidence="10">
    <location>
        <begin position="192"/>
        <end position="216"/>
    </location>
</feature>
<feature type="domain" description="Zn(2)-C6 fungal-type" evidence="11">
    <location>
        <begin position="71"/>
        <end position="100"/>
    </location>
</feature>
<feature type="region of interest" description="Disordered" evidence="10">
    <location>
        <begin position="342"/>
        <end position="370"/>
    </location>
</feature>
<dbReference type="GO" id="GO:0006094">
    <property type="term" value="P:gluconeogenesis"/>
    <property type="evidence" value="ECO:0007669"/>
    <property type="project" value="UniProtKB-KW"/>
</dbReference>
<evidence type="ECO:0000256" key="8">
    <source>
        <dbReference type="ARBA" id="ARBA00023163"/>
    </source>
</evidence>
<evidence type="ECO:0000256" key="6">
    <source>
        <dbReference type="ARBA" id="ARBA00023015"/>
    </source>
</evidence>
<evidence type="ECO:0000256" key="7">
    <source>
        <dbReference type="ARBA" id="ARBA00023125"/>
    </source>
</evidence>
<feature type="compositionally biased region" description="Low complexity" evidence="10">
    <location>
        <begin position="195"/>
        <end position="209"/>
    </location>
</feature>
<sequence>MSPDDAEDGFHSPDPDIGDLDESGMMAEEKIERASSDEEKSPSEGNNGTGQSSKPNAKDPGRPRRKKARRACFACQRAHLTCGDERPCGRCIKRGLQDQCHDGVRKKAKYLHDAPPEVLVPGFAGNYHVHGSQMPTVPGALVDNGMPVSQPAYFQQPAQNYQQYPHVSQSAQMGPSLPDNHNMVNEFAAQPTVETPTQYQSTPSQQTSPVQDLTSNVDSSNTLNMGSGSFDSAFFDPNDTSMFNFNISDLNFGNHYGALEFGMLGHMSGAVGTPEVDIMNPMGQTQQGSVSYDASAGFPNKFGYTQTFPSWQTVPNAGSRQSSATNFWNNSGNADAFAIGEQGSIGQSPHSQGYSTSPETQYVQSEQTNTQEYLRQSISQAAQQQRKQGVFPTGTAGTDPMFRKRRRDTAEIYNAVTAPYSYTAGFHALTKFLEKRFHTKKVLRIAKALAEIRPSFISCNQHLNHDDLIFMEKCFQRTLCEYEDFVNHYGTPTIICRRTGEIAAVSKEFSLITGWKRDVLLGKEANLNVNTGGSTGNNASGTQTGTSSRGAATPRVPNQAPDPGRPQAVFLAELMDEDSVVQFYEDFAELAFGASNTAIIGAACSLLKYRTKEDPGWGPDDSGVVAEDGTRVKKMEDAKPESLMRGEAGSRQLGLKNGMVECSMCWTVKRDVFDIPMLIVMNVSDDLYNRV</sequence>
<keyword evidence="6" id="KW-0805">Transcription regulation</keyword>
<feature type="compositionally biased region" description="Low complexity" evidence="10">
    <location>
        <begin position="531"/>
        <end position="548"/>
    </location>
</feature>
<proteinExistence type="inferred from homology"/>
<dbReference type="SUPFAM" id="SSF57701">
    <property type="entry name" value="Zn2/Cys6 DNA-binding domain"/>
    <property type="match status" value="1"/>
</dbReference>
<evidence type="ECO:0000313" key="12">
    <source>
        <dbReference type="EMBL" id="KAK3678612.1"/>
    </source>
</evidence>
<feature type="region of interest" description="Disordered" evidence="10">
    <location>
        <begin position="1"/>
        <end position="65"/>
    </location>
</feature>
<dbReference type="Pfam" id="PF24990">
    <property type="entry name" value="PAS_13"/>
    <property type="match status" value="1"/>
</dbReference>
<dbReference type="InterPro" id="IPR050335">
    <property type="entry name" value="ERT1_acuK_gluconeogen_tf"/>
</dbReference>
<dbReference type="PANTHER" id="PTHR47659:SF1">
    <property type="entry name" value="TRANSCRIPTION ACTIVATOR OF GLUCONEOGENESIS ERT1"/>
    <property type="match status" value="1"/>
</dbReference>
<dbReference type="EMBL" id="JAUTXT010000004">
    <property type="protein sequence ID" value="KAK3678612.1"/>
    <property type="molecule type" value="Genomic_DNA"/>
</dbReference>
<dbReference type="AlphaFoldDB" id="A0AAE0WUY1"/>
<dbReference type="SMART" id="SM00066">
    <property type="entry name" value="GAL4"/>
    <property type="match status" value="1"/>
</dbReference>
<keyword evidence="9" id="KW-0539">Nucleus</keyword>
<dbReference type="GO" id="GO:0000977">
    <property type="term" value="F:RNA polymerase II transcription regulatory region sequence-specific DNA binding"/>
    <property type="evidence" value="ECO:0007669"/>
    <property type="project" value="TreeGrafter"/>
</dbReference>
<evidence type="ECO:0000256" key="4">
    <source>
        <dbReference type="ARBA" id="ARBA00022723"/>
    </source>
</evidence>
<keyword evidence="4" id="KW-0479">Metal-binding</keyword>
<dbReference type="Gene3D" id="4.10.240.10">
    <property type="entry name" value="Zn(2)-C6 fungal-type DNA-binding domain"/>
    <property type="match status" value="1"/>
</dbReference>
<dbReference type="GO" id="GO:0008270">
    <property type="term" value="F:zinc ion binding"/>
    <property type="evidence" value="ECO:0007669"/>
    <property type="project" value="InterPro"/>
</dbReference>
<dbReference type="PROSITE" id="PS50048">
    <property type="entry name" value="ZN2_CY6_FUNGAL_2"/>
    <property type="match status" value="1"/>
</dbReference>
<evidence type="ECO:0000256" key="1">
    <source>
        <dbReference type="ARBA" id="ARBA00004123"/>
    </source>
</evidence>
<keyword evidence="8" id="KW-0804">Transcription</keyword>
<evidence type="ECO:0000256" key="10">
    <source>
        <dbReference type="SAM" id="MobiDB-lite"/>
    </source>
</evidence>
<evidence type="ECO:0000256" key="5">
    <source>
        <dbReference type="ARBA" id="ARBA00022833"/>
    </source>
</evidence>
<gene>
    <name evidence="12" type="primary">ERT1</name>
    <name evidence="12" type="ORF">LTR78_001910</name>
</gene>
<dbReference type="InterPro" id="IPR001138">
    <property type="entry name" value="Zn2Cys6_DnaBD"/>
</dbReference>
<keyword evidence="7" id="KW-0238">DNA-binding</keyword>
<evidence type="ECO:0000256" key="3">
    <source>
        <dbReference type="ARBA" id="ARBA00022432"/>
    </source>
</evidence>
<reference evidence="12" key="1">
    <citation type="submission" date="2023-07" db="EMBL/GenBank/DDBJ databases">
        <title>Black Yeasts Isolated from many extreme environments.</title>
        <authorList>
            <person name="Coleine C."/>
            <person name="Stajich J.E."/>
            <person name="Selbmann L."/>
        </authorList>
    </citation>
    <scope>NUCLEOTIDE SEQUENCE</scope>
    <source>
        <strain evidence="12">CCFEE 5485</strain>
    </source>
</reference>
<comment type="caution">
    <text evidence="12">The sequence shown here is derived from an EMBL/GenBank/DDBJ whole genome shotgun (WGS) entry which is preliminary data.</text>
</comment>
<feature type="compositionally biased region" description="Polar residues" evidence="10">
    <location>
        <begin position="43"/>
        <end position="55"/>
    </location>
</feature>
<keyword evidence="5" id="KW-0862">Zinc</keyword>
<evidence type="ECO:0000259" key="11">
    <source>
        <dbReference type="PROSITE" id="PS50048"/>
    </source>
</evidence>
<feature type="region of interest" description="Disordered" evidence="10">
    <location>
        <begin position="531"/>
        <end position="565"/>
    </location>
</feature>
<name>A0AAE0WUY1_9PEZI</name>
<evidence type="ECO:0000256" key="9">
    <source>
        <dbReference type="ARBA" id="ARBA00023242"/>
    </source>
</evidence>
<dbReference type="InterPro" id="IPR036864">
    <property type="entry name" value="Zn2-C6_fun-type_DNA-bd_sf"/>
</dbReference>
<dbReference type="GO" id="GO:0005634">
    <property type="term" value="C:nucleus"/>
    <property type="evidence" value="ECO:0007669"/>
    <property type="project" value="UniProtKB-SubCell"/>
</dbReference>
<dbReference type="PANTHER" id="PTHR47659">
    <property type="entry name" value="ZN(II)2CYS6 TRANSCRIPTION FACTOR (EUROFUNG)-RELATED"/>
    <property type="match status" value="1"/>
</dbReference>